<evidence type="ECO:0000259" key="11">
    <source>
        <dbReference type="PROSITE" id="PS50853"/>
    </source>
</evidence>
<name>A0A4W5KGV3_9TELE</name>
<dbReference type="Gene3D" id="3.30.200.20">
    <property type="entry name" value="Phosphorylase Kinase, domain 1"/>
    <property type="match status" value="1"/>
</dbReference>
<dbReference type="PROSITE" id="PS50853">
    <property type="entry name" value="FN3"/>
    <property type="match status" value="1"/>
</dbReference>
<dbReference type="InterPro" id="IPR036116">
    <property type="entry name" value="FN3_sf"/>
</dbReference>
<keyword evidence="2 10" id="KW-0812">Transmembrane</keyword>
<dbReference type="GO" id="GO:0005886">
    <property type="term" value="C:plasma membrane"/>
    <property type="evidence" value="ECO:0007669"/>
    <property type="project" value="TreeGrafter"/>
</dbReference>
<dbReference type="Ensembl" id="ENSHHUT00000016847.1">
    <property type="protein sequence ID" value="ENSHHUP00000016273.1"/>
    <property type="gene ID" value="ENSHHUG00000010124.1"/>
</dbReference>
<dbReference type="PANTHER" id="PTHR46877:SF15">
    <property type="entry name" value="EPHRIN TYPE-B RECEPTOR 6"/>
    <property type="match status" value="1"/>
</dbReference>
<dbReference type="GO" id="GO:0005524">
    <property type="term" value="F:ATP binding"/>
    <property type="evidence" value="ECO:0007669"/>
    <property type="project" value="UniProtKB-KW"/>
</dbReference>
<dbReference type="Pfam" id="PF14575">
    <property type="entry name" value="EphA2_TM"/>
    <property type="match status" value="1"/>
</dbReference>
<evidence type="ECO:0000256" key="10">
    <source>
        <dbReference type="SAM" id="Phobius"/>
    </source>
</evidence>
<reference evidence="12" key="2">
    <citation type="submission" date="2025-08" db="UniProtKB">
        <authorList>
            <consortium name="Ensembl"/>
        </authorList>
    </citation>
    <scope>IDENTIFICATION</scope>
</reference>
<organism evidence="12 13">
    <name type="scientific">Hucho hucho</name>
    <name type="common">huchen</name>
    <dbReference type="NCBI Taxonomy" id="62062"/>
    <lineage>
        <taxon>Eukaryota</taxon>
        <taxon>Metazoa</taxon>
        <taxon>Chordata</taxon>
        <taxon>Craniata</taxon>
        <taxon>Vertebrata</taxon>
        <taxon>Euteleostomi</taxon>
        <taxon>Actinopterygii</taxon>
        <taxon>Neopterygii</taxon>
        <taxon>Teleostei</taxon>
        <taxon>Protacanthopterygii</taxon>
        <taxon>Salmoniformes</taxon>
        <taxon>Salmonidae</taxon>
        <taxon>Salmoninae</taxon>
        <taxon>Hucho</taxon>
    </lineage>
</organism>
<keyword evidence="13" id="KW-1185">Reference proteome</keyword>
<keyword evidence="4" id="KW-0547">Nucleotide-binding</keyword>
<dbReference type="SMART" id="SM00060">
    <property type="entry name" value="FN3"/>
    <property type="match status" value="1"/>
</dbReference>
<evidence type="ECO:0000313" key="13">
    <source>
        <dbReference type="Proteomes" id="UP000314982"/>
    </source>
</evidence>
<dbReference type="FunFam" id="2.60.40.10:FF:000508">
    <property type="entry name" value="ephrin type-B receptor 6"/>
    <property type="match status" value="1"/>
</dbReference>
<dbReference type="InterPro" id="IPR027936">
    <property type="entry name" value="Eph_TM"/>
</dbReference>
<dbReference type="SUPFAM" id="SSF49265">
    <property type="entry name" value="Fibronectin type III"/>
    <property type="match status" value="1"/>
</dbReference>
<comment type="subcellular location">
    <subcellularLocation>
        <location evidence="1">Membrane</location>
        <topology evidence="1">Single-pass membrane protein</topology>
    </subcellularLocation>
</comment>
<reference evidence="12" key="3">
    <citation type="submission" date="2025-09" db="UniProtKB">
        <authorList>
            <consortium name="Ensembl"/>
        </authorList>
    </citation>
    <scope>IDENTIFICATION</scope>
</reference>
<sequence length="355" mass="38584">MGGRSEVWYGVVCRICPSATFTAPGACSWCGEAVTFTPSQTGIKQTKVTLNNLLTRVTYLIQVQAVNDVSALSPFPPQFTSINFTTSQSVPSPVPSLHQLSRAPDSITLSWPQPDRPNGDILEYQLRYYDKGSDEDSAVSVFSETNTVTVNSLAPGSIYAFQIRARNERGYGPYSHTIYFTTLALEESSKQIQNRLPLLVGSVMGGAAFLLVIVAIVVVFVFRSKRRESPYSDRLQRYISHKGGVKYYVDPSTYEDPSEAVKEFAREIDPSHLKIEEVIGAGRGPGLIHAYRDSSVKKKGSLSGVFIAHKLGQESSWVQTQLIISLSLSLSPTLSPTPSSPVWGGVSGALPAPGS</sequence>
<evidence type="ECO:0000256" key="2">
    <source>
        <dbReference type="ARBA" id="ARBA00022692"/>
    </source>
</evidence>
<dbReference type="GO" id="GO:0005005">
    <property type="term" value="F:transmembrane-ephrin receptor activity"/>
    <property type="evidence" value="ECO:0007669"/>
    <property type="project" value="TreeGrafter"/>
</dbReference>
<keyword evidence="8" id="KW-0675">Receptor</keyword>
<dbReference type="GO" id="GO:0030425">
    <property type="term" value="C:dendrite"/>
    <property type="evidence" value="ECO:0007669"/>
    <property type="project" value="TreeGrafter"/>
</dbReference>
<protein>
    <submittedName>
        <fullName evidence="12">Eph receptor B6</fullName>
    </submittedName>
</protein>
<dbReference type="GO" id="GO:0007411">
    <property type="term" value="P:axon guidance"/>
    <property type="evidence" value="ECO:0007669"/>
    <property type="project" value="TreeGrafter"/>
</dbReference>
<feature type="domain" description="Fibronectin type-III" evidence="11">
    <location>
        <begin position="90"/>
        <end position="185"/>
    </location>
</feature>
<keyword evidence="6 10" id="KW-1133">Transmembrane helix</keyword>
<reference evidence="13" key="1">
    <citation type="submission" date="2018-06" db="EMBL/GenBank/DDBJ databases">
        <title>Genome assembly of Danube salmon.</title>
        <authorList>
            <person name="Macqueen D.J."/>
            <person name="Gundappa M.K."/>
        </authorList>
    </citation>
    <scope>NUCLEOTIDE SEQUENCE [LARGE SCALE GENOMIC DNA]</scope>
</reference>
<dbReference type="InterPro" id="IPR003961">
    <property type="entry name" value="FN3_dom"/>
</dbReference>
<dbReference type="CDD" id="cd00063">
    <property type="entry name" value="FN3"/>
    <property type="match status" value="1"/>
</dbReference>
<evidence type="ECO:0000256" key="5">
    <source>
        <dbReference type="ARBA" id="ARBA00022840"/>
    </source>
</evidence>
<feature type="transmembrane region" description="Helical" evidence="10">
    <location>
        <begin position="198"/>
        <end position="222"/>
    </location>
</feature>
<proteinExistence type="predicted"/>
<accession>A0A4W5KGV3</accession>
<keyword evidence="3" id="KW-0732">Signal</keyword>
<evidence type="ECO:0000256" key="4">
    <source>
        <dbReference type="ARBA" id="ARBA00022741"/>
    </source>
</evidence>
<keyword evidence="5" id="KW-0067">ATP-binding</keyword>
<keyword evidence="7 10" id="KW-0472">Membrane</keyword>
<evidence type="ECO:0000256" key="8">
    <source>
        <dbReference type="ARBA" id="ARBA00023170"/>
    </source>
</evidence>
<dbReference type="Proteomes" id="UP000314982">
    <property type="component" value="Unassembled WGS sequence"/>
</dbReference>
<dbReference type="GeneTree" id="ENSGT00940000166381"/>
<dbReference type="Gene3D" id="2.60.40.10">
    <property type="entry name" value="Immunoglobulins"/>
    <property type="match status" value="2"/>
</dbReference>
<evidence type="ECO:0000256" key="3">
    <source>
        <dbReference type="ARBA" id="ARBA00022729"/>
    </source>
</evidence>
<dbReference type="PANTHER" id="PTHR46877">
    <property type="entry name" value="EPH RECEPTOR A5"/>
    <property type="match status" value="1"/>
</dbReference>
<evidence type="ECO:0000256" key="1">
    <source>
        <dbReference type="ARBA" id="ARBA00004167"/>
    </source>
</evidence>
<dbReference type="AlphaFoldDB" id="A0A4W5KGV3"/>
<evidence type="ECO:0000313" key="12">
    <source>
        <dbReference type="Ensembl" id="ENSHHUP00000016273.1"/>
    </source>
</evidence>
<evidence type="ECO:0000256" key="7">
    <source>
        <dbReference type="ARBA" id="ARBA00023136"/>
    </source>
</evidence>
<dbReference type="PRINTS" id="PR00014">
    <property type="entry name" value="FNTYPEIII"/>
</dbReference>
<dbReference type="InterPro" id="IPR050449">
    <property type="entry name" value="Ephrin_rcpt_TKs"/>
</dbReference>
<feature type="region of interest" description="Disordered" evidence="9">
    <location>
        <begin position="335"/>
        <end position="355"/>
    </location>
</feature>
<dbReference type="Pfam" id="PF00041">
    <property type="entry name" value="fn3"/>
    <property type="match status" value="1"/>
</dbReference>
<evidence type="ECO:0000256" key="9">
    <source>
        <dbReference type="SAM" id="MobiDB-lite"/>
    </source>
</evidence>
<dbReference type="InterPro" id="IPR013783">
    <property type="entry name" value="Ig-like_fold"/>
</dbReference>
<evidence type="ECO:0000256" key="6">
    <source>
        <dbReference type="ARBA" id="ARBA00022989"/>
    </source>
</evidence>